<feature type="compositionally biased region" description="Low complexity" evidence="2">
    <location>
        <begin position="1647"/>
        <end position="1663"/>
    </location>
</feature>
<evidence type="ECO:0000256" key="2">
    <source>
        <dbReference type="SAM" id="MobiDB-lite"/>
    </source>
</evidence>
<dbReference type="SMART" id="SM01139">
    <property type="entry name" value="Drf_FH3"/>
    <property type="match status" value="1"/>
</dbReference>
<organism evidence="5 6">
    <name type="scientific">Polyrhizophydium stewartii</name>
    <dbReference type="NCBI Taxonomy" id="2732419"/>
    <lineage>
        <taxon>Eukaryota</taxon>
        <taxon>Fungi</taxon>
        <taxon>Fungi incertae sedis</taxon>
        <taxon>Chytridiomycota</taxon>
        <taxon>Chytridiomycota incertae sedis</taxon>
        <taxon>Chytridiomycetes</taxon>
        <taxon>Rhizophydiales</taxon>
        <taxon>Rhizophydiales incertae sedis</taxon>
        <taxon>Polyrhizophydium</taxon>
    </lineage>
</organism>
<proteinExistence type="predicted"/>
<feature type="region of interest" description="Disordered" evidence="2">
    <location>
        <begin position="981"/>
        <end position="1004"/>
    </location>
</feature>
<dbReference type="InterPro" id="IPR042201">
    <property type="entry name" value="FH2_Formin_sf"/>
</dbReference>
<dbReference type="InterPro" id="IPR014768">
    <property type="entry name" value="GBD/FH3_dom"/>
</dbReference>
<feature type="compositionally biased region" description="Basic and acidic residues" evidence="2">
    <location>
        <begin position="1614"/>
        <end position="1624"/>
    </location>
</feature>
<dbReference type="InterPro" id="IPR016024">
    <property type="entry name" value="ARM-type_fold"/>
</dbReference>
<evidence type="ECO:0000313" key="5">
    <source>
        <dbReference type="EMBL" id="KAL2913487.1"/>
    </source>
</evidence>
<feature type="compositionally biased region" description="Polar residues" evidence="2">
    <location>
        <begin position="257"/>
        <end position="275"/>
    </location>
</feature>
<feature type="compositionally biased region" description="Polar residues" evidence="2">
    <location>
        <begin position="982"/>
        <end position="996"/>
    </location>
</feature>
<keyword evidence="6" id="KW-1185">Reference proteome</keyword>
<dbReference type="Pfam" id="PF02181">
    <property type="entry name" value="FH2"/>
    <property type="match status" value="1"/>
</dbReference>
<dbReference type="InterPro" id="IPR011989">
    <property type="entry name" value="ARM-like"/>
</dbReference>
<dbReference type="SMART" id="SM01140">
    <property type="entry name" value="Drf_GBD"/>
    <property type="match status" value="1"/>
</dbReference>
<evidence type="ECO:0000313" key="6">
    <source>
        <dbReference type="Proteomes" id="UP001527925"/>
    </source>
</evidence>
<feature type="compositionally biased region" description="Low complexity" evidence="2">
    <location>
        <begin position="36"/>
        <end position="47"/>
    </location>
</feature>
<dbReference type="SUPFAM" id="SSF101447">
    <property type="entry name" value="Formin homology 2 domain (FH2 domain)"/>
    <property type="match status" value="1"/>
</dbReference>
<dbReference type="PROSITE" id="PS51444">
    <property type="entry name" value="FH2"/>
    <property type="match status" value="1"/>
</dbReference>
<dbReference type="SMART" id="SM00498">
    <property type="entry name" value="FH2"/>
    <property type="match status" value="1"/>
</dbReference>
<feature type="region of interest" description="Disordered" evidence="2">
    <location>
        <begin position="1592"/>
        <end position="1669"/>
    </location>
</feature>
<evidence type="ECO:0000259" key="4">
    <source>
        <dbReference type="PROSITE" id="PS51444"/>
    </source>
</evidence>
<dbReference type="InterPro" id="IPR010473">
    <property type="entry name" value="GTPase-bd"/>
</dbReference>
<dbReference type="InterPro" id="IPR051425">
    <property type="entry name" value="Formin_Homology"/>
</dbReference>
<feature type="compositionally biased region" description="Basic and acidic residues" evidence="2">
    <location>
        <begin position="8"/>
        <end position="20"/>
    </location>
</feature>
<keyword evidence="1" id="KW-0175">Coiled coil</keyword>
<dbReference type="PANTHER" id="PTHR45725">
    <property type="entry name" value="FORMIN HOMOLOGY 2 FAMILY MEMBER"/>
    <property type="match status" value="1"/>
</dbReference>
<comment type="caution">
    <text evidence="5">The sequence shown here is derived from an EMBL/GenBank/DDBJ whole genome shotgun (WGS) entry which is preliminary data.</text>
</comment>
<feature type="compositionally biased region" description="Pro residues" evidence="2">
    <location>
        <begin position="65"/>
        <end position="77"/>
    </location>
</feature>
<feature type="region of interest" description="Disordered" evidence="2">
    <location>
        <begin position="203"/>
        <end position="300"/>
    </location>
</feature>
<feature type="region of interest" description="Disordered" evidence="2">
    <location>
        <begin position="1041"/>
        <end position="1100"/>
    </location>
</feature>
<feature type="region of interest" description="Disordered" evidence="2">
    <location>
        <begin position="803"/>
        <end position="837"/>
    </location>
</feature>
<evidence type="ECO:0000259" key="3">
    <source>
        <dbReference type="PROSITE" id="PS51232"/>
    </source>
</evidence>
<dbReference type="InterPro" id="IPR010472">
    <property type="entry name" value="FH3_dom"/>
</dbReference>
<dbReference type="Gene3D" id="1.25.10.10">
    <property type="entry name" value="Leucine-rich Repeat Variant"/>
    <property type="match status" value="1"/>
</dbReference>
<feature type="compositionally biased region" description="Polar residues" evidence="2">
    <location>
        <begin position="203"/>
        <end position="215"/>
    </location>
</feature>
<dbReference type="Pfam" id="PF06367">
    <property type="entry name" value="Drf_FH3"/>
    <property type="match status" value="1"/>
</dbReference>
<feature type="domain" description="FH2" evidence="4">
    <location>
        <begin position="1211"/>
        <end position="1615"/>
    </location>
</feature>
<dbReference type="Gene3D" id="1.20.58.2220">
    <property type="entry name" value="Formin, FH2 domain"/>
    <property type="match status" value="1"/>
</dbReference>
<feature type="domain" description="GBD/FH3" evidence="3">
    <location>
        <begin position="368"/>
        <end position="822"/>
    </location>
</feature>
<dbReference type="EMBL" id="JADGIZ020000045">
    <property type="protein sequence ID" value="KAL2913487.1"/>
    <property type="molecule type" value="Genomic_DNA"/>
</dbReference>
<reference evidence="5 6" key="1">
    <citation type="submission" date="2023-09" db="EMBL/GenBank/DDBJ databases">
        <title>Pangenome analysis of Batrachochytrium dendrobatidis and related Chytrids.</title>
        <authorList>
            <person name="Yacoub M.N."/>
            <person name="Stajich J.E."/>
            <person name="James T.Y."/>
        </authorList>
    </citation>
    <scope>NUCLEOTIDE SEQUENCE [LARGE SCALE GENOMIC DNA]</scope>
    <source>
        <strain evidence="5 6">JEL0888</strain>
    </source>
</reference>
<sequence>MLEDLDMKEDQRGTLRRLPEASKQAMLENWRKNKAAARPSSPAPARSASRRTRTESPGPAARPSAPRPRPSPPPSPHPGAGDAADSDSARISAMFAAVLDELNYHGERRESMMALDDAKKLHFIGQFHRKQELEREQTRLIAEAQKRDAALSSVMRPIEKLTEYELEVIFLQVLNALGIQGAARANLLRSPTSSKKDIIRQFQFQKSKQMTSGLNPTARPSKTMSASTPSSTTPQSSAPPSRTTTVAADSQPPPQQELITSWPGRTTSLAAQSMVHSGRPSWAGPPPQPQYQPPSFQMQQVHPAQQVYALQQGRPAQIHPMQQVQAYPQQPYAQQPYIQQPYGQPQYAQQPYGQQQYLQPQYQGAVAPQRPSQYYPLQPYRSSTPSRYGPASPGMQSPMYASSLPQSPRSSIFLPTAAFPENSPEWFIMQISSGSISLKSLFRSLSSLRVTLSLGGAGFITQFITSHVAVDPSRPINGIGALECAIDRITEVLTPPGLRQALAAFLPGDSGSNASLNRNLAGRGGFTRAIYADAVLEDELKQELVQCVRQIMDQEIGMTAVLNSHSLLRQTAWCLAVPAPEARDELVKDFRQRRAYLALRTLVSETLAPLCLLSDSGRRLTLQALFELSRAQNEKPPLRNLVTSLVDPFLLDSTKRRDRSSSFEDLVDEAELWDFRTSIIVLINALVSSADEADDRWKVRSVVEASGLRSTLQSLIDQDECTSLFRTQVEAYEQDRRDDIESREVEFEERANTFSDPEEMFRSLMSTAKAMADPQRSTYLVMSALYNFNEMMRSLKSTEETALRGLPAEEVESSEQESRSSLTVPADGSSNIRRGSTPALVDRDLRVREETEYALLMLEKSTRAMAESVATWRAAASDPNAPRASTQSHQAHIESLNIGVVRAVEDLSGFKRRGSNASATDAAAGVGGFDTRQGAAMPTVPLIGVVRELDAVKQQYKEAQTALEVQRKEIDFLRLSLERSKAVSQPSNAEQESTQPLDVARRPTQRQTRFNIGAGAGDVPEVELPEQGDEIGDDAHVRFDEEDARNSVGSGGAAIAARKLTRRPTTGIGKQWEERVNAQTGQSQGADEADFTEADADTPSAAEARRLIAEGRSKRLAEQQQQLDDLDDTDEARSSAAAKRLGETSTVGELWGEIRRLRDIVATLTDEVKKREAEASLLGGLKDRDVQQVNELLVKMRQGVEVEIVNKADAEEAIIKAKKPMKPFQWEKLADHIAVSSVWNDLANDAYSKKDIVEEEELLELFAKVDESRQIAAPAKVKETKKVVTLIDGKRAQDMAITIKGLRLPLPTINAAILAVDDKEISIDQLAKLSKIVPTSDEIEAVRAYEGDRSELGDAETFVSHLLDIPRVTTRVSSMIFRRRFDEEINEIAADLKMVREASEQVMTSPLLKQLLESVLVIGNYLNGTSFRGNARGFRIRSLLALKDTRANAGNSRSVDTLLHYVVLYVEKRHPQALSFMSDMPAVESAARISVSSLQQSVQKLRTGWNEVSAELEAYKAEGYPKSAADRFLPTFEKFLTESKGPREQTEAMVEEVQSKLGAMFKHFAEDDKDLVESPEKFFDIFTTFARTLQRAHKENDAVKRATETKKRLQARAEASKAGKELARLKTKIRGQTVRRGPGRDPSPLRASSDGATPAAPASGDAAPPAPTPSAAERLMATIAASDLPTLPDTAVMTASERLRFESAPKSTFMSLLPPPAEGIRMLKPVEGEAAFLSRLTVRRKKPTINLLDTSIDDIADSLLKQAAKESSGIASQAISEESLGSPTESLQSSVLTLDADLDAEVDGVPLAGADDAAEPASDGADRTAGPAGVESPPELDVGTLDEPKGGLAVSSMLLRVGSLATARKTMRRVRKQFSPELTRRMAELSAEDEATEAEPALIDPAAAESAADQPPADEPGVADGPAEDAAAKGDVAE</sequence>
<feature type="region of interest" description="Disordered" evidence="2">
    <location>
        <begin position="1"/>
        <end position="86"/>
    </location>
</feature>
<dbReference type="PROSITE" id="PS51232">
    <property type="entry name" value="GBD_FH3"/>
    <property type="match status" value="1"/>
</dbReference>
<name>A0ABR4N1W7_9FUNG</name>
<evidence type="ECO:0008006" key="7">
    <source>
        <dbReference type="Google" id="ProtNLM"/>
    </source>
</evidence>
<feature type="compositionally biased region" description="Basic and acidic residues" evidence="2">
    <location>
        <begin position="1592"/>
        <end position="1607"/>
    </location>
</feature>
<evidence type="ECO:0000256" key="1">
    <source>
        <dbReference type="SAM" id="Coils"/>
    </source>
</evidence>
<dbReference type="SUPFAM" id="SSF48371">
    <property type="entry name" value="ARM repeat"/>
    <property type="match status" value="1"/>
</dbReference>
<feature type="compositionally biased region" description="Acidic residues" evidence="2">
    <location>
        <begin position="1087"/>
        <end position="1096"/>
    </location>
</feature>
<feature type="coiled-coil region" evidence="1">
    <location>
        <begin position="949"/>
        <end position="976"/>
    </location>
</feature>
<feature type="compositionally biased region" description="Low complexity" evidence="2">
    <location>
        <begin position="1896"/>
        <end position="1911"/>
    </location>
</feature>
<feature type="compositionally biased region" description="Pro residues" evidence="2">
    <location>
        <begin position="283"/>
        <end position="292"/>
    </location>
</feature>
<protein>
    <recommendedName>
        <fullName evidence="7">FH2 domain-containing protein</fullName>
    </recommendedName>
</protein>
<accession>A0ABR4N1W7</accession>
<feature type="compositionally biased region" description="Low complexity" evidence="2">
    <location>
        <begin position="220"/>
        <end position="245"/>
    </location>
</feature>
<dbReference type="Proteomes" id="UP001527925">
    <property type="component" value="Unassembled WGS sequence"/>
</dbReference>
<dbReference type="InterPro" id="IPR015425">
    <property type="entry name" value="FH2_Formin"/>
</dbReference>
<gene>
    <name evidence="5" type="ORF">HK105_206947</name>
</gene>
<dbReference type="PANTHER" id="PTHR45725:SF1">
    <property type="entry name" value="DISHEVELLED ASSOCIATED ACTIVATOR OF MORPHOGENESIS, ISOFORM D"/>
    <property type="match status" value="1"/>
</dbReference>
<feature type="region of interest" description="Disordered" evidence="2">
    <location>
        <begin position="1881"/>
        <end position="1934"/>
    </location>
</feature>
<feature type="region of interest" description="Disordered" evidence="2">
    <location>
        <begin position="1809"/>
        <end position="1844"/>
    </location>
</feature>